<sequence length="171" mass="20033">NAQLERRLREEMNKRQENERSLQTKIEQLQYEIDQMKYSAGPVVTRQSIRAPTPIEQYVNPRSRPITPVKPILRQQQGKSPIHDLLRKIAQTVNRVAHGEGKNSVALDEQTKHDIRVHKLDLKMAEREAVGRTLQANEWNQLSDQQKQVYSQKMLEVVKTRIQSRYTDGRK</sequence>
<comment type="caution">
    <text evidence="2">The sequence shown here is derived from an EMBL/GenBank/DDBJ whole genome shotgun (WGS) entry which is preliminary data.</text>
</comment>
<reference evidence="2" key="1">
    <citation type="submission" date="2021-02" db="EMBL/GenBank/DDBJ databases">
        <authorList>
            <person name="Nowell W R."/>
        </authorList>
    </citation>
    <scope>NUCLEOTIDE SEQUENCE</scope>
</reference>
<proteinExistence type="predicted"/>
<feature type="region of interest" description="Disordered" evidence="1">
    <location>
        <begin position="59"/>
        <end position="80"/>
    </location>
</feature>
<dbReference type="EMBL" id="CAJOBI010068960">
    <property type="protein sequence ID" value="CAF4449148.1"/>
    <property type="molecule type" value="Genomic_DNA"/>
</dbReference>
<evidence type="ECO:0000256" key="1">
    <source>
        <dbReference type="SAM" id="MobiDB-lite"/>
    </source>
</evidence>
<gene>
    <name evidence="2" type="ORF">SMN809_LOCUS32632</name>
</gene>
<evidence type="ECO:0000313" key="3">
    <source>
        <dbReference type="Proteomes" id="UP000676336"/>
    </source>
</evidence>
<feature type="region of interest" description="Disordered" evidence="1">
    <location>
        <begin position="1"/>
        <end position="21"/>
    </location>
</feature>
<protein>
    <submittedName>
        <fullName evidence="2">Uncharacterized protein</fullName>
    </submittedName>
</protein>
<name>A0A8S2WLA2_9BILA</name>
<organism evidence="2 3">
    <name type="scientific">Rotaria magnacalcarata</name>
    <dbReference type="NCBI Taxonomy" id="392030"/>
    <lineage>
        <taxon>Eukaryota</taxon>
        <taxon>Metazoa</taxon>
        <taxon>Spiralia</taxon>
        <taxon>Gnathifera</taxon>
        <taxon>Rotifera</taxon>
        <taxon>Eurotatoria</taxon>
        <taxon>Bdelloidea</taxon>
        <taxon>Philodinida</taxon>
        <taxon>Philodinidae</taxon>
        <taxon>Rotaria</taxon>
    </lineage>
</organism>
<dbReference type="AlphaFoldDB" id="A0A8S2WLA2"/>
<evidence type="ECO:0000313" key="2">
    <source>
        <dbReference type="EMBL" id="CAF4449148.1"/>
    </source>
</evidence>
<feature type="non-terminal residue" evidence="2">
    <location>
        <position position="1"/>
    </location>
</feature>
<dbReference type="Proteomes" id="UP000676336">
    <property type="component" value="Unassembled WGS sequence"/>
</dbReference>
<accession>A0A8S2WLA2</accession>